<evidence type="ECO:0000313" key="3">
    <source>
        <dbReference type="Proteomes" id="UP001482620"/>
    </source>
</evidence>
<feature type="region of interest" description="Disordered" evidence="1">
    <location>
        <begin position="32"/>
        <end position="56"/>
    </location>
</feature>
<comment type="caution">
    <text evidence="2">The sequence shown here is derived from an EMBL/GenBank/DDBJ whole genome shotgun (WGS) entry which is preliminary data.</text>
</comment>
<name>A0ABV0ST28_9TELE</name>
<sequence length="109" mass="12127">VSTGMPAKPAAFTFVPVLHKLPIKSILVKNERSATPKGKSDKVQQQHQQQQRPKSDKVIICATGLRTCDVTVQVIKTDSTKWNKVVIFLSFSLLKHFSAISNRRSAILD</sequence>
<organism evidence="2 3">
    <name type="scientific">Ilyodon furcidens</name>
    <name type="common">goldbreast splitfin</name>
    <dbReference type="NCBI Taxonomy" id="33524"/>
    <lineage>
        <taxon>Eukaryota</taxon>
        <taxon>Metazoa</taxon>
        <taxon>Chordata</taxon>
        <taxon>Craniata</taxon>
        <taxon>Vertebrata</taxon>
        <taxon>Euteleostomi</taxon>
        <taxon>Actinopterygii</taxon>
        <taxon>Neopterygii</taxon>
        <taxon>Teleostei</taxon>
        <taxon>Neoteleostei</taxon>
        <taxon>Acanthomorphata</taxon>
        <taxon>Ovalentaria</taxon>
        <taxon>Atherinomorphae</taxon>
        <taxon>Cyprinodontiformes</taxon>
        <taxon>Goodeidae</taxon>
        <taxon>Ilyodon</taxon>
    </lineage>
</organism>
<reference evidence="2 3" key="1">
    <citation type="submission" date="2021-06" db="EMBL/GenBank/DDBJ databases">
        <authorList>
            <person name="Palmer J.M."/>
        </authorList>
    </citation>
    <scope>NUCLEOTIDE SEQUENCE [LARGE SCALE GENOMIC DNA]</scope>
    <source>
        <strain evidence="3">if_2019</strain>
        <tissue evidence="2">Muscle</tissue>
    </source>
</reference>
<evidence type="ECO:0000256" key="1">
    <source>
        <dbReference type="SAM" id="MobiDB-lite"/>
    </source>
</evidence>
<keyword evidence="3" id="KW-1185">Reference proteome</keyword>
<dbReference type="EMBL" id="JAHRIQ010007932">
    <property type="protein sequence ID" value="MEQ2223469.1"/>
    <property type="molecule type" value="Genomic_DNA"/>
</dbReference>
<dbReference type="Proteomes" id="UP001482620">
    <property type="component" value="Unassembled WGS sequence"/>
</dbReference>
<feature type="non-terminal residue" evidence="2">
    <location>
        <position position="1"/>
    </location>
</feature>
<proteinExistence type="predicted"/>
<protein>
    <submittedName>
        <fullName evidence="2">Uncharacterized protein</fullName>
    </submittedName>
</protein>
<accession>A0ABV0ST28</accession>
<evidence type="ECO:0000313" key="2">
    <source>
        <dbReference type="EMBL" id="MEQ2223469.1"/>
    </source>
</evidence>
<gene>
    <name evidence="2" type="ORF">ILYODFUR_037089</name>
</gene>
<feature type="compositionally biased region" description="Basic and acidic residues" evidence="1">
    <location>
        <begin position="32"/>
        <end position="44"/>
    </location>
</feature>